<dbReference type="RefSeq" id="WP_310918035.1">
    <property type="nucleotide sequence ID" value="NZ_JAMQON010000001.1"/>
</dbReference>
<dbReference type="Gene3D" id="3.40.720.10">
    <property type="entry name" value="Alkaline Phosphatase, subunit A"/>
    <property type="match status" value="1"/>
</dbReference>
<evidence type="ECO:0000313" key="1">
    <source>
        <dbReference type="EMBL" id="MDS0258470.1"/>
    </source>
</evidence>
<accession>A0ABU2F9S3</accession>
<dbReference type="InterPro" id="IPR017850">
    <property type="entry name" value="Alkaline_phosphatase_core_sf"/>
</dbReference>
<comment type="caution">
    <text evidence="1">The sequence shown here is derived from an EMBL/GenBank/DDBJ whole genome shotgun (WGS) entry which is preliminary data.</text>
</comment>
<protein>
    <submittedName>
        <fullName evidence="1">Uncharacterized protein</fullName>
    </submittedName>
</protein>
<dbReference type="SUPFAM" id="SSF53649">
    <property type="entry name" value="Alkaline phosphatase-like"/>
    <property type="match status" value="1"/>
</dbReference>
<gene>
    <name evidence="1" type="ORF">NDI56_03480</name>
</gene>
<proteinExistence type="predicted"/>
<keyword evidence="2" id="KW-1185">Reference proteome</keyword>
<name>A0ABU2F9S3_9EURY</name>
<dbReference type="Proteomes" id="UP001259659">
    <property type="component" value="Unassembled WGS sequence"/>
</dbReference>
<reference evidence="1 2" key="1">
    <citation type="submission" date="2022-06" db="EMBL/GenBank/DDBJ databases">
        <title>Haloarcula sp. a new haloarchaeum isolate from saline soil.</title>
        <authorList>
            <person name="Strakova D."/>
            <person name="Galisteo C."/>
            <person name="Sanchez-Porro C."/>
            <person name="Ventosa A."/>
        </authorList>
    </citation>
    <scope>NUCLEOTIDE SEQUENCE [LARGE SCALE GENOMIC DNA]</scope>
    <source>
        <strain evidence="1 2">S1CR25-12</strain>
    </source>
</reference>
<evidence type="ECO:0000313" key="2">
    <source>
        <dbReference type="Proteomes" id="UP001259659"/>
    </source>
</evidence>
<dbReference type="EMBL" id="JAMQON010000001">
    <property type="protein sequence ID" value="MDS0258470.1"/>
    <property type="molecule type" value="Genomic_DNA"/>
</dbReference>
<sequence>MIPDRYTFSNFKRAVKQPGLLVEELGRLPFTFHAVAQSIYAERHGYGEGDAVILPDEDWDNLILIDACRADLFEETMDTSRYDSYSRVVSVDSNTTPWSIKNFKDRQLGDTVFVTGNPAPSKTVPNDFHEFIEVWTDKDAHDTTTYTVPAESVCEYTRDAVEQYPDKRVLAHFVQPHCPFVPREDLVFRNTWGDAERIGIEGGEPERPYNVWDALEMGEVDADTVWEGYRENLEYVMEHVHDLVEDLPGKTVITSDHGNMLGERTITGRKVYGHPGGMRMKDLVEVPWAVVENGPRKEIRDDGVHSEGSVESDLIESRLAALGYVE</sequence>
<organism evidence="1 2">
    <name type="scientific">Haloarcula saliterrae</name>
    <dbReference type="NCBI Taxonomy" id="2950534"/>
    <lineage>
        <taxon>Archaea</taxon>
        <taxon>Methanobacteriati</taxon>
        <taxon>Methanobacteriota</taxon>
        <taxon>Stenosarchaea group</taxon>
        <taxon>Halobacteria</taxon>
        <taxon>Halobacteriales</taxon>
        <taxon>Haloarculaceae</taxon>
        <taxon>Haloarcula</taxon>
    </lineage>
</organism>